<dbReference type="GO" id="GO:0016491">
    <property type="term" value="F:oxidoreductase activity"/>
    <property type="evidence" value="ECO:0007669"/>
    <property type="project" value="UniProtKB-KW"/>
</dbReference>
<dbReference type="Gene3D" id="3.40.50.720">
    <property type="entry name" value="NAD(P)-binding Rossmann-like Domain"/>
    <property type="match status" value="1"/>
</dbReference>
<dbReference type="EMBL" id="BNJK01000001">
    <property type="protein sequence ID" value="GHO96055.1"/>
    <property type="molecule type" value="Genomic_DNA"/>
</dbReference>
<comment type="caution">
    <text evidence="2">The sequence shown here is derived from an EMBL/GenBank/DDBJ whole genome shotgun (WGS) entry which is preliminary data.</text>
</comment>
<keyword evidence="3" id="KW-1185">Reference proteome</keyword>
<gene>
    <name evidence="2" type="ORF">KSF_061030</name>
</gene>
<protein>
    <submittedName>
        <fullName evidence="2">Short-chain dehydrogenase</fullName>
    </submittedName>
</protein>
<reference evidence="2" key="1">
    <citation type="submission" date="2020-10" db="EMBL/GenBank/DDBJ databases">
        <title>Taxonomic study of unclassified bacteria belonging to the class Ktedonobacteria.</title>
        <authorList>
            <person name="Yabe S."/>
            <person name="Wang C.M."/>
            <person name="Zheng Y."/>
            <person name="Sakai Y."/>
            <person name="Cavaletti L."/>
            <person name="Monciardini P."/>
            <person name="Donadio S."/>
        </authorList>
    </citation>
    <scope>NUCLEOTIDE SEQUENCE</scope>
    <source>
        <strain evidence="2">ID150040</strain>
    </source>
</reference>
<dbReference type="InterPro" id="IPR002347">
    <property type="entry name" value="SDR_fam"/>
</dbReference>
<dbReference type="PANTHER" id="PTHR43157">
    <property type="entry name" value="PHOSPHATIDYLINOSITOL-GLYCAN BIOSYNTHESIS CLASS F PROTEIN-RELATED"/>
    <property type="match status" value="1"/>
</dbReference>
<dbReference type="RefSeq" id="WP_220206703.1">
    <property type="nucleotide sequence ID" value="NZ_BNJK01000001.1"/>
</dbReference>
<name>A0A8J3N568_9CHLR</name>
<dbReference type="Pfam" id="PF00106">
    <property type="entry name" value="adh_short"/>
    <property type="match status" value="1"/>
</dbReference>
<dbReference type="PANTHER" id="PTHR43157:SF31">
    <property type="entry name" value="PHOSPHATIDYLINOSITOL-GLYCAN BIOSYNTHESIS CLASS F PROTEIN"/>
    <property type="match status" value="1"/>
</dbReference>
<sequence length="325" mass="34904">MKIKWNAADMSNLEGRTAVITGASSGIGYEIALQLAAHHAHVVLASRNQGRTEQVARQIATMLPEASIEAQVLDLANLASIRRFAETFSQRHQGLDILVNNAGIAGGPRRQTIDGFEMHFQVNYLGHFALVGLLLPSLCSRAGSRVVTTSSTIASQGKIDFDDLQAERTYKWIRAYAQSKLANLLFAFELDRRCQAVGGGMSSLSVHPGVARTNLLTGKESDWGRPRRGTEILIRVLQIVLAHPAARGALPALYQATDPSARSAEYIGISEGIGGGYPVVSKVPPAALDHVTAQHLWNVSEELTGARYDLLTQATGSACSIEPLG</sequence>
<dbReference type="PRINTS" id="PR00081">
    <property type="entry name" value="GDHRDH"/>
</dbReference>
<accession>A0A8J3N568</accession>
<evidence type="ECO:0000256" key="1">
    <source>
        <dbReference type="ARBA" id="ARBA00023002"/>
    </source>
</evidence>
<evidence type="ECO:0000313" key="3">
    <source>
        <dbReference type="Proteomes" id="UP000597444"/>
    </source>
</evidence>
<dbReference type="CDD" id="cd05327">
    <property type="entry name" value="retinol-DH_like_SDR_c_like"/>
    <property type="match status" value="1"/>
</dbReference>
<dbReference type="AlphaFoldDB" id="A0A8J3N568"/>
<dbReference type="SUPFAM" id="SSF51735">
    <property type="entry name" value="NAD(P)-binding Rossmann-fold domains"/>
    <property type="match status" value="1"/>
</dbReference>
<organism evidence="2 3">
    <name type="scientific">Reticulibacter mediterranei</name>
    <dbReference type="NCBI Taxonomy" id="2778369"/>
    <lineage>
        <taxon>Bacteria</taxon>
        <taxon>Bacillati</taxon>
        <taxon>Chloroflexota</taxon>
        <taxon>Ktedonobacteria</taxon>
        <taxon>Ktedonobacterales</taxon>
        <taxon>Reticulibacteraceae</taxon>
        <taxon>Reticulibacter</taxon>
    </lineage>
</organism>
<evidence type="ECO:0000313" key="2">
    <source>
        <dbReference type="EMBL" id="GHO96055.1"/>
    </source>
</evidence>
<keyword evidence="1" id="KW-0560">Oxidoreductase</keyword>
<dbReference type="Proteomes" id="UP000597444">
    <property type="component" value="Unassembled WGS sequence"/>
</dbReference>
<dbReference type="InterPro" id="IPR036291">
    <property type="entry name" value="NAD(P)-bd_dom_sf"/>
</dbReference>
<proteinExistence type="predicted"/>
<dbReference type="NCBIfam" id="NF004846">
    <property type="entry name" value="PRK06197.1"/>
    <property type="match status" value="1"/>
</dbReference>